<proteinExistence type="predicted"/>
<dbReference type="Proteomes" id="UP000197277">
    <property type="component" value="Unassembled WGS sequence"/>
</dbReference>
<keyword evidence="1" id="KW-0812">Transmembrane</keyword>
<keyword evidence="1" id="KW-0472">Membrane</keyword>
<dbReference type="EMBL" id="NIRR01000022">
    <property type="protein sequence ID" value="OWP62608.1"/>
    <property type="molecule type" value="Genomic_DNA"/>
</dbReference>
<accession>A0A246FJ75</accession>
<protein>
    <submittedName>
        <fullName evidence="2">Uncharacterized protein</fullName>
    </submittedName>
</protein>
<dbReference type="RefSeq" id="WP_088464946.1">
    <property type="nucleotide sequence ID" value="NZ_NIRR01000022.1"/>
</dbReference>
<gene>
    <name evidence="2" type="ORF">CDA63_13280</name>
</gene>
<evidence type="ECO:0000256" key="1">
    <source>
        <dbReference type="SAM" id="Phobius"/>
    </source>
</evidence>
<keyword evidence="1" id="KW-1133">Transmembrane helix</keyword>
<sequence length="227" mass="25463">MPFTVQQTIIPLPPGPPTSWWKDAPGLVLLALIAIPVLLVGIGALLVLGVGYGVWSAGSRIILPIRQLLGYQPPPEPPPISEVHVVLFENEQLRLLITEQESGAVSREFELWFESWGYQEQQEYCPSLYLLQTIPEIPGLHGQIVSDLCREWSDGLFLQLIEPLPGQVPPATTWLVHLAFATQHWELVAEVGDYYLLPDAPDPEQQDLFVGVHSEWKRLQVRVQTPD</sequence>
<dbReference type="OrthoDB" id="885242at2"/>
<evidence type="ECO:0000313" key="2">
    <source>
        <dbReference type="EMBL" id="OWP62608.1"/>
    </source>
</evidence>
<reference evidence="2 3" key="1">
    <citation type="submission" date="2017-06" db="EMBL/GenBank/DDBJ databases">
        <title>Hymenobacter amundsenii sp. nov. isolated from regoliths in Antarctica.</title>
        <authorList>
            <person name="Sedlacek I."/>
            <person name="Kralova S."/>
            <person name="Pantucek R."/>
            <person name="Svec P."/>
            <person name="Holochova P."/>
            <person name="Stankova E."/>
            <person name="Vrbovska V."/>
            <person name="Busse H.-J."/>
        </authorList>
    </citation>
    <scope>NUCLEOTIDE SEQUENCE [LARGE SCALE GENOMIC DNA]</scope>
    <source>
        <strain evidence="2 3">CCM 8682</strain>
    </source>
</reference>
<keyword evidence="3" id="KW-1185">Reference proteome</keyword>
<evidence type="ECO:0000313" key="3">
    <source>
        <dbReference type="Proteomes" id="UP000197277"/>
    </source>
</evidence>
<organism evidence="2 3">
    <name type="scientific">Hymenobacter amundsenii</name>
    <dbReference type="NCBI Taxonomy" id="2006685"/>
    <lineage>
        <taxon>Bacteria</taxon>
        <taxon>Pseudomonadati</taxon>
        <taxon>Bacteroidota</taxon>
        <taxon>Cytophagia</taxon>
        <taxon>Cytophagales</taxon>
        <taxon>Hymenobacteraceae</taxon>
        <taxon>Hymenobacter</taxon>
    </lineage>
</organism>
<name>A0A246FJ75_9BACT</name>
<dbReference type="AlphaFoldDB" id="A0A246FJ75"/>
<comment type="caution">
    <text evidence="2">The sequence shown here is derived from an EMBL/GenBank/DDBJ whole genome shotgun (WGS) entry which is preliminary data.</text>
</comment>
<feature type="transmembrane region" description="Helical" evidence="1">
    <location>
        <begin position="27"/>
        <end position="55"/>
    </location>
</feature>